<dbReference type="GO" id="GO:0043565">
    <property type="term" value="F:sequence-specific DNA binding"/>
    <property type="evidence" value="ECO:0007669"/>
    <property type="project" value="TreeGrafter"/>
</dbReference>
<dbReference type="Proteomes" id="UP000682877">
    <property type="component" value="Chromosome 5"/>
</dbReference>
<dbReference type="InterPro" id="IPR019188">
    <property type="entry name" value="SNAPC1"/>
</dbReference>
<sequence>MLSLSHLADELGKFRDLVVESKDKGVEIVAAVAKQMLDKHMFIFGAVEETSATMKLNQLTELQNARVRFAYDRLISDTTIEQFIHLDMGKEVNLNSLDKISIEYAEAKKRAIEGRFCVNRTLYQNVYFSGSHDEFLIRVARFQLRLGRTVNKNTGVQEIPKTFFIGYALPGVFKMSQSTFMGKNMGERRAGLMVPKRRIKISHFDNSALILKDIDWTAYEPSEFDFETEEDIVEVLKMEPLHFDHWMSFKGEVTQVTRQETRHEAKVSGGYKGKIVADAHNDDRKRSQPGNHNASTDVAAVGVEVESLSSKEVNPEEGEITTSKLQENDTEKASNLRNANREAGLSDYTLNKTNEVEETADDSRDASEMVEEASSDMMVSKVDVGSADLGRDGDMETSRNLKGSVLLMGIASSHC</sequence>
<dbReference type="PANTHER" id="PTHR15131:SF3">
    <property type="entry name" value="SNRNA-ACTIVATING PROTEIN COMPLEX SUBUNIT 1"/>
    <property type="match status" value="1"/>
</dbReference>
<dbReference type="AlphaFoldDB" id="A0A8S2AK93"/>
<reference evidence="2" key="1">
    <citation type="submission" date="2021-01" db="EMBL/GenBank/DDBJ databases">
        <authorList>
            <person name="Bezrukov I."/>
        </authorList>
    </citation>
    <scope>NUCLEOTIDE SEQUENCE</scope>
</reference>
<evidence type="ECO:0000313" key="2">
    <source>
        <dbReference type="EMBL" id="CAE6074883.1"/>
    </source>
</evidence>
<feature type="region of interest" description="Disordered" evidence="1">
    <location>
        <begin position="356"/>
        <end position="380"/>
    </location>
</feature>
<feature type="region of interest" description="Disordered" evidence="1">
    <location>
        <begin position="307"/>
        <end position="343"/>
    </location>
</feature>
<accession>A0A8S2AK93</accession>
<dbReference type="Pfam" id="PF09808">
    <property type="entry name" value="SNAPC1"/>
    <property type="match status" value="1"/>
</dbReference>
<dbReference type="PANTHER" id="PTHR15131">
    <property type="entry name" value="SMALL NUCLEAR RNA ACTIVATING COMPLEX, POLYPEPTIDE 1"/>
    <property type="match status" value="1"/>
</dbReference>
<evidence type="ECO:0000256" key="1">
    <source>
        <dbReference type="SAM" id="MobiDB-lite"/>
    </source>
</evidence>
<organism evidence="2 3">
    <name type="scientific">Arabidopsis arenosa</name>
    <name type="common">Sand rock-cress</name>
    <name type="synonym">Cardaminopsis arenosa</name>
    <dbReference type="NCBI Taxonomy" id="38785"/>
    <lineage>
        <taxon>Eukaryota</taxon>
        <taxon>Viridiplantae</taxon>
        <taxon>Streptophyta</taxon>
        <taxon>Embryophyta</taxon>
        <taxon>Tracheophyta</taxon>
        <taxon>Spermatophyta</taxon>
        <taxon>Magnoliopsida</taxon>
        <taxon>eudicotyledons</taxon>
        <taxon>Gunneridae</taxon>
        <taxon>Pentapetalae</taxon>
        <taxon>rosids</taxon>
        <taxon>malvids</taxon>
        <taxon>Brassicales</taxon>
        <taxon>Brassicaceae</taxon>
        <taxon>Camelineae</taxon>
        <taxon>Arabidopsis</taxon>
    </lineage>
</organism>
<proteinExistence type="predicted"/>
<dbReference type="GO" id="GO:0042795">
    <property type="term" value="P:snRNA transcription by RNA polymerase II"/>
    <property type="evidence" value="ECO:0007669"/>
    <property type="project" value="TreeGrafter"/>
</dbReference>
<protein>
    <submittedName>
        <fullName evidence="2">Uncharacterized protein</fullName>
    </submittedName>
</protein>
<dbReference type="EMBL" id="LR999455">
    <property type="protein sequence ID" value="CAE6074883.1"/>
    <property type="molecule type" value="Genomic_DNA"/>
</dbReference>
<evidence type="ECO:0000313" key="3">
    <source>
        <dbReference type="Proteomes" id="UP000682877"/>
    </source>
</evidence>
<dbReference type="GO" id="GO:0019185">
    <property type="term" value="C:snRNA-activating protein complex"/>
    <property type="evidence" value="ECO:0007669"/>
    <property type="project" value="TreeGrafter"/>
</dbReference>
<dbReference type="GO" id="GO:0042796">
    <property type="term" value="P:snRNA transcription by RNA polymerase III"/>
    <property type="evidence" value="ECO:0007669"/>
    <property type="project" value="TreeGrafter"/>
</dbReference>
<keyword evidence="3" id="KW-1185">Reference proteome</keyword>
<name>A0A8S2AK93_ARAAE</name>
<gene>
    <name evidence="2" type="ORF">AARE701A_LOCUS12474</name>
</gene>